<dbReference type="Pfam" id="PF08263">
    <property type="entry name" value="LRRNT_2"/>
    <property type="match status" value="1"/>
</dbReference>
<evidence type="ECO:0000259" key="12">
    <source>
        <dbReference type="PROSITE" id="PS50011"/>
    </source>
</evidence>
<dbReference type="InterPro" id="IPR013210">
    <property type="entry name" value="LRR_N_plant-typ"/>
</dbReference>
<dbReference type="GO" id="GO:0016020">
    <property type="term" value="C:membrane"/>
    <property type="evidence" value="ECO:0007669"/>
    <property type="project" value="UniProtKB-SubCell"/>
</dbReference>
<keyword evidence="3" id="KW-0433">Leucine-rich repeat</keyword>
<dbReference type="InterPro" id="IPR032675">
    <property type="entry name" value="LRR_dom_sf"/>
</dbReference>
<evidence type="ECO:0000256" key="10">
    <source>
        <dbReference type="SAM" id="Phobius"/>
    </source>
</evidence>
<feature type="transmembrane region" description="Helical" evidence="10">
    <location>
        <begin position="279"/>
        <end position="303"/>
    </location>
</feature>
<dbReference type="Gene3D" id="3.30.200.20">
    <property type="entry name" value="Phosphorylase Kinase, domain 1"/>
    <property type="match status" value="1"/>
</dbReference>
<dbReference type="InterPro" id="IPR000719">
    <property type="entry name" value="Prot_kinase_dom"/>
</dbReference>
<evidence type="ECO:0000256" key="5">
    <source>
        <dbReference type="ARBA" id="ARBA00022737"/>
    </source>
</evidence>
<dbReference type="PANTHER" id="PTHR48007:SF65">
    <property type="entry name" value="OS01G0577600 PROTEIN"/>
    <property type="match status" value="1"/>
</dbReference>
<dbReference type="InterPro" id="IPR046959">
    <property type="entry name" value="PRK1-6/SRF4-like"/>
</dbReference>
<organism evidence="13 14">
    <name type="scientific">Ceratodon purpureus</name>
    <name type="common">Fire moss</name>
    <name type="synonym">Dicranum purpureum</name>
    <dbReference type="NCBI Taxonomy" id="3225"/>
    <lineage>
        <taxon>Eukaryota</taxon>
        <taxon>Viridiplantae</taxon>
        <taxon>Streptophyta</taxon>
        <taxon>Embryophyta</taxon>
        <taxon>Bryophyta</taxon>
        <taxon>Bryophytina</taxon>
        <taxon>Bryopsida</taxon>
        <taxon>Dicranidae</taxon>
        <taxon>Pseudoditrichales</taxon>
        <taxon>Ditrichaceae</taxon>
        <taxon>Ceratodon</taxon>
    </lineage>
</organism>
<dbReference type="Pfam" id="PF13855">
    <property type="entry name" value="LRR_8"/>
    <property type="match status" value="1"/>
</dbReference>
<evidence type="ECO:0000256" key="3">
    <source>
        <dbReference type="ARBA" id="ARBA00022614"/>
    </source>
</evidence>
<keyword evidence="11" id="KW-0732">Signal</keyword>
<comment type="similarity">
    <text evidence="2">Belongs to the RLP family.</text>
</comment>
<keyword evidence="8" id="KW-0325">Glycoprotein</keyword>
<accession>A0A8T0JBM9</accession>
<keyword evidence="14" id="KW-1185">Reference proteome</keyword>
<dbReference type="InterPro" id="IPR001611">
    <property type="entry name" value="Leu-rich_rpt"/>
</dbReference>
<proteinExistence type="inferred from homology"/>
<feature type="compositionally biased region" description="Polar residues" evidence="9">
    <location>
        <begin position="339"/>
        <end position="356"/>
    </location>
</feature>
<keyword evidence="6 10" id="KW-1133">Transmembrane helix</keyword>
<protein>
    <recommendedName>
        <fullName evidence="12">Protein kinase domain-containing protein</fullName>
    </recommendedName>
</protein>
<reference evidence="13" key="1">
    <citation type="submission" date="2020-06" db="EMBL/GenBank/DDBJ databases">
        <title>WGS assembly of Ceratodon purpureus strain R40.</title>
        <authorList>
            <person name="Carey S.B."/>
            <person name="Jenkins J."/>
            <person name="Shu S."/>
            <person name="Lovell J.T."/>
            <person name="Sreedasyam A."/>
            <person name="Maumus F."/>
            <person name="Tiley G.P."/>
            <person name="Fernandez-Pozo N."/>
            <person name="Barry K."/>
            <person name="Chen C."/>
            <person name="Wang M."/>
            <person name="Lipzen A."/>
            <person name="Daum C."/>
            <person name="Saski C.A."/>
            <person name="Payton A.C."/>
            <person name="Mcbreen J.C."/>
            <person name="Conrad R.E."/>
            <person name="Kollar L.M."/>
            <person name="Olsson S."/>
            <person name="Huttunen S."/>
            <person name="Landis J.B."/>
            <person name="Wickett N.J."/>
            <person name="Johnson M.G."/>
            <person name="Rensing S.A."/>
            <person name="Grimwood J."/>
            <person name="Schmutz J."/>
            <person name="Mcdaniel S.F."/>
        </authorList>
    </citation>
    <scope>NUCLEOTIDE SEQUENCE</scope>
    <source>
        <strain evidence="13">R40</strain>
    </source>
</reference>
<dbReference type="EMBL" id="CM026421">
    <property type="protein sequence ID" value="KAG0593314.1"/>
    <property type="molecule type" value="Genomic_DNA"/>
</dbReference>
<gene>
    <name evidence="13" type="ORF">KC19_1G320700</name>
</gene>
<feature type="signal peptide" evidence="11">
    <location>
        <begin position="1"/>
        <end position="21"/>
    </location>
</feature>
<sequence length="721" mass="77616">MELRHTLVPLLLLIFTWPVTARLEVEVLLDVKNALDPQGMVLMSWQAGAQPCSGAFEGVLCDTAGRVTNISLQGRSLTGFIPDALAELSALTGVFLHFNDLRGGIPPSLSTLTNLTDLYLNWNLLSGPIPPQLGQLPSLQALELGSNKLEGGIPAELGALSNLETLAINANNLNGTMPASLSNLTMLTRLDVSNNTLTGTIPESMANLSNLVFVDVSHNFLSGPVPAGWFGLKQGFRYGNNTGLCGTGANMSACPSQVSSSLVSPTPSPSDSSQKLKSIMSIATAIVFAIGGSAFLILVFICLRRRNAKLRQQAYESNSDIKAVVKPENKVGSEKAESISGSGKSQHGGSFHGSTPDFSILGRSRVMSDRSTSTIASRGIPSPAEWSSWIHLGELETATNYFSEKNLLRKNSYTAVYKGTLRDGTVVAVKAIYNTRFAFGEQDFQTAIEALMQVKHENLVKFLGFCCSKGGSECFLVYSFIPDGSLEYHLHGRKEVSMNWRQRVNIIRGIAKGLAHLHEGLTEPLTMVHQNLWAGNVLLDKQGNALLADYGLSDIVAEEVMYATHKTLAALGYLAPEYAFTGQSTEDSDIYAFGALVLELLTGHRPVFFTPASRTLVSTVTWVKPLLDLGKVREFVDPKLGSSFSLAGAAGLAHIAMQCVADDPGARPNMVDVVRRLHASEAWADMAIDSFLFTAGTPGSGNLYSGRQPSFSHSDMLHQCR</sequence>
<dbReference type="SUPFAM" id="SSF56112">
    <property type="entry name" value="Protein kinase-like (PK-like)"/>
    <property type="match status" value="1"/>
</dbReference>
<evidence type="ECO:0000313" key="14">
    <source>
        <dbReference type="Proteomes" id="UP000822688"/>
    </source>
</evidence>
<dbReference type="SUPFAM" id="SSF52058">
    <property type="entry name" value="L domain-like"/>
    <property type="match status" value="1"/>
</dbReference>
<dbReference type="FunFam" id="3.80.10.10:FF:000129">
    <property type="entry name" value="Leucine-rich repeat receptor-like kinase"/>
    <property type="match status" value="1"/>
</dbReference>
<dbReference type="Gene3D" id="3.80.10.10">
    <property type="entry name" value="Ribonuclease Inhibitor"/>
    <property type="match status" value="2"/>
</dbReference>
<dbReference type="GO" id="GO:0004672">
    <property type="term" value="F:protein kinase activity"/>
    <property type="evidence" value="ECO:0007669"/>
    <property type="project" value="InterPro"/>
</dbReference>
<dbReference type="Gene3D" id="1.10.510.10">
    <property type="entry name" value="Transferase(Phosphotransferase) domain 1"/>
    <property type="match status" value="1"/>
</dbReference>
<dbReference type="Pfam" id="PF00560">
    <property type="entry name" value="LRR_1"/>
    <property type="match status" value="1"/>
</dbReference>
<dbReference type="PROSITE" id="PS50011">
    <property type="entry name" value="PROTEIN_KINASE_DOM"/>
    <property type="match status" value="1"/>
</dbReference>
<comment type="caution">
    <text evidence="13">The sequence shown here is derived from an EMBL/GenBank/DDBJ whole genome shotgun (WGS) entry which is preliminary data.</text>
</comment>
<dbReference type="FunFam" id="3.80.10.10:FF:000111">
    <property type="entry name" value="LRR receptor-like serine/threonine-protein kinase ERECTA"/>
    <property type="match status" value="1"/>
</dbReference>
<dbReference type="AlphaFoldDB" id="A0A8T0JBM9"/>
<keyword evidence="5" id="KW-0677">Repeat</keyword>
<evidence type="ECO:0000256" key="9">
    <source>
        <dbReference type="SAM" id="MobiDB-lite"/>
    </source>
</evidence>
<evidence type="ECO:0000256" key="8">
    <source>
        <dbReference type="ARBA" id="ARBA00023180"/>
    </source>
</evidence>
<dbReference type="Pfam" id="PF07714">
    <property type="entry name" value="PK_Tyr_Ser-Thr"/>
    <property type="match status" value="1"/>
</dbReference>
<name>A0A8T0JBM9_CERPU</name>
<dbReference type="InterPro" id="IPR011009">
    <property type="entry name" value="Kinase-like_dom_sf"/>
</dbReference>
<evidence type="ECO:0000256" key="11">
    <source>
        <dbReference type="SAM" id="SignalP"/>
    </source>
</evidence>
<dbReference type="Proteomes" id="UP000822688">
    <property type="component" value="Chromosome 1"/>
</dbReference>
<feature type="region of interest" description="Disordered" evidence="9">
    <location>
        <begin position="332"/>
        <end position="356"/>
    </location>
</feature>
<comment type="subcellular location">
    <subcellularLocation>
        <location evidence="1">Membrane</location>
        <topology evidence="1">Single-pass membrane protein</topology>
    </subcellularLocation>
</comment>
<keyword evidence="4 10" id="KW-0812">Transmembrane</keyword>
<evidence type="ECO:0000256" key="2">
    <source>
        <dbReference type="ARBA" id="ARBA00009592"/>
    </source>
</evidence>
<dbReference type="GO" id="GO:0005524">
    <property type="term" value="F:ATP binding"/>
    <property type="evidence" value="ECO:0007669"/>
    <property type="project" value="InterPro"/>
</dbReference>
<evidence type="ECO:0000256" key="6">
    <source>
        <dbReference type="ARBA" id="ARBA00022989"/>
    </source>
</evidence>
<dbReference type="PANTHER" id="PTHR48007">
    <property type="entry name" value="LEUCINE-RICH REPEAT RECEPTOR-LIKE PROTEIN KINASE PXC1"/>
    <property type="match status" value="1"/>
</dbReference>
<keyword evidence="7 10" id="KW-0472">Membrane</keyword>
<dbReference type="InterPro" id="IPR001245">
    <property type="entry name" value="Ser-Thr/Tyr_kinase_cat_dom"/>
</dbReference>
<evidence type="ECO:0000256" key="7">
    <source>
        <dbReference type="ARBA" id="ARBA00023136"/>
    </source>
</evidence>
<evidence type="ECO:0000256" key="1">
    <source>
        <dbReference type="ARBA" id="ARBA00004167"/>
    </source>
</evidence>
<feature type="domain" description="Protein kinase" evidence="12">
    <location>
        <begin position="402"/>
        <end position="681"/>
    </location>
</feature>
<feature type="chain" id="PRO_5035926172" description="Protein kinase domain-containing protein" evidence="11">
    <location>
        <begin position="22"/>
        <end position="721"/>
    </location>
</feature>
<evidence type="ECO:0000256" key="4">
    <source>
        <dbReference type="ARBA" id="ARBA00022692"/>
    </source>
</evidence>
<evidence type="ECO:0000313" key="13">
    <source>
        <dbReference type="EMBL" id="KAG0593314.1"/>
    </source>
</evidence>